<dbReference type="PANTHER" id="PTHR10746:SF6">
    <property type="entry name" value="LARGE RIBOSOMAL SUBUNIT PROTEIN UL4M"/>
    <property type="match status" value="1"/>
</dbReference>
<evidence type="ECO:0000313" key="7">
    <source>
        <dbReference type="EMBL" id="OGN33731.1"/>
    </source>
</evidence>
<evidence type="ECO:0000256" key="2">
    <source>
        <dbReference type="ARBA" id="ARBA00022980"/>
    </source>
</evidence>
<keyword evidence="5" id="KW-0694">RNA-binding</keyword>
<dbReference type="Gene3D" id="3.40.1370.10">
    <property type="match status" value="1"/>
</dbReference>
<dbReference type="SUPFAM" id="SSF52166">
    <property type="entry name" value="Ribosomal protein L4"/>
    <property type="match status" value="1"/>
</dbReference>
<reference evidence="7 8" key="1">
    <citation type="journal article" date="2016" name="Nat. Commun.">
        <title>Thousands of microbial genomes shed light on interconnected biogeochemical processes in an aquifer system.</title>
        <authorList>
            <person name="Anantharaman K."/>
            <person name="Brown C.T."/>
            <person name="Hug L.A."/>
            <person name="Sharon I."/>
            <person name="Castelle C.J."/>
            <person name="Probst A.J."/>
            <person name="Thomas B.C."/>
            <person name="Singh A."/>
            <person name="Wilkins M.J."/>
            <person name="Karaoz U."/>
            <person name="Brodie E.L."/>
            <person name="Williams K.H."/>
            <person name="Hubbard S.S."/>
            <person name="Banfield J.F."/>
        </authorList>
    </citation>
    <scope>NUCLEOTIDE SEQUENCE [LARGE SCALE GENOMIC DNA]</scope>
</reference>
<keyword evidence="3 5" id="KW-0687">Ribonucleoprotein</keyword>
<accession>A0A1F8H820</accession>
<gene>
    <name evidence="5" type="primary">rplD</name>
    <name evidence="7" type="ORF">A3G51_03725</name>
</gene>
<comment type="function">
    <text evidence="5">Forms part of the polypeptide exit tunnel.</text>
</comment>
<dbReference type="InterPro" id="IPR023574">
    <property type="entry name" value="Ribosomal_uL4_dom_sf"/>
</dbReference>
<keyword evidence="5" id="KW-0699">rRNA-binding</keyword>
<dbReference type="AlphaFoldDB" id="A0A1F8H820"/>
<dbReference type="EMBL" id="MGKY01000012">
    <property type="protein sequence ID" value="OGN33731.1"/>
    <property type="molecule type" value="Genomic_DNA"/>
</dbReference>
<dbReference type="NCBIfam" id="TIGR03953">
    <property type="entry name" value="rplD_bact"/>
    <property type="match status" value="1"/>
</dbReference>
<proteinExistence type="inferred from homology"/>
<dbReference type="InterPro" id="IPR002136">
    <property type="entry name" value="Ribosomal_uL4"/>
</dbReference>
<dbReference type="GO" id="GO:1990904">
    <property type="term" value="C:ribonucleoprotein complex"/>
    <property type="evidence" value="ECO:0007669"/>
    <property type="project" value="UniProtKB-KW"/>
</dbReference>
<dbReference type="Proteomes" id="UP000177745">
    <property type="component" value="Unassembled WGS sequence"/>
</dbReference>
<dbReference type="GO" id="GO:0003735">
    <property type="term" value="F:structural constituent of ribosome"/>
    <property type="evidence" value="ECO:0007669"/>
    <property type="project" value="InterPro"/>
</dbReference>
<sequence length="212" mass="23859">MQYPLYNQKAENIGKVDLPDAIFNLAMNNDLVHQIITSLRSNKRQVIAHAKGRGEVRGGGKKPWKQKGTGRARHASIRSPIWKGGGVTFGPTKERNFKKKINKKMARRALFMVLSSKAKDKQLFVLDDVRLENPKTKEMAVIMKNLSSLMGNKPTVLLALPSMEDKIKRSSKNLPNFSAVEARNLNPLEILSYKYLVLAKDSVDALNKTFNK</sequence>
<dbReference type="GO" id="GO:0019843">
    <property type="term" value="F:rRNA binding"/>
    <property type="evidence" value="ECO:0007669"/>
    <property type="project" value="UniProtKB-UniRule"/>
</dbReference>
<dbReference type="HAMAP" id="MF_01328_B">
    <property type="entry name" value="Ribosomal_uL4_B"/>
    <property type="match status" value="1"/>
</dbReference>
<evidence type="ECO:0000313" key="8">
    <source>
        <dbReference type="Proteomes" id="UP000177745"/>
    </source>
</evidence>
<protein>
    <recommendedName>
        <fullName evidence="4 5">Large ribosomal subunit protein uL4</fullName>
    </recommendedName>
</protein>
<comment type="similarity">
    <text evidence="1 5">Belongs to the universal ribosomal protein uL4 family.</text>
</comment>
<dbReference type="InterPro" id="IPR013005">
    <property type="entry name" value="Ribosomal_uL4-like"/>
</dbReference>
<evidence type="ECO:0000256" key="5">
    <source>
        <dbReference type="HAMAP-Rule" id="MF_01328"/>
    </source>
</evidence>
<dbReference type="Pfam" id="PF00573">
    <property type="entry name" value="Ribosomal_L4"/>
    <property type="match status" value="1"/>
</dbReference>
<evidence type="ECO:0000256" key="4">
    <source>
        <dbReference type="ARBA" id="ARBA00035244"/>
    </source>
</evidence>
<evidence type="ECO:0000256" key="1">
    <source>
        <dbReference type="ARBA" id="ARBA00010528"/>
    </source>
</evidence>
<comment type="caution">
    <text evidence="7">The sequence shown here is derived from an EMBL/GenBank/DDBJ whole genome shotgun (WGS) entry which is preliminary data.</text>
</comment>
<keyword evidence="2 5" id="KW-0689">Ribosomal protein</keyword>
<dbReference type="PANTHER" id="PTHR10746">
    <property type="entry name" value="50S RIBOSOMAL PROTEIN L4"/>
    <property type="match status" value="1"/>
</dbReference>
<organism evidence="7 8">
    <name type="scientific">Candidatus Yanofskybacteria bacterium RIFCSPLOWO2_12_FULL_43_11b</name>
    <dbReference type="NCBI Taxonomy" id="1802710"/>
    <lineage>
        <taxon>Bacteria</taxon>
        <taxon>Candidatus Yanofskyibacteriota</taxon>
    </lineage>
</organism>
<name>A0A1F8H820_9BACT</name>
<dbReference type="GO" id="GO:0005840">
    <property type="term" value="C:ribosome"/>
    <property type="evidence" value="ECO:0007669"/>
    <property type="project" value="UniProtKB-KW"/>
</dbReference>
<comment type="function">
    <text evidence="5">One of the primary rRNA binding proteins, this protein initially binds near the 5'-end of the 23S rRNA. It is important during the early stages of 50S assembly. It makes multiple contacts with different domains of the 23S rRNA in the assembled 50S subunit and ribosome.</text>
</comment>
<feature type="compositionally biased region" description="Basic residues" evidence="6">
    <location>
        <begin position="59"/>
        <end position="74"/>
    </location>
</feature>
<dbReference type="GO" id="GO:0006412">
    <property type="term" value="P:translation"/>
    <property type="evidence" value="ECO:0007669"/>
    <property type="project" value="UniProtKB-UniRule"/>
</dbReference>
<comment type="subunit">
    <text evidence="5">Part of the 50S ribosomal subunit.</text>
</comment>
<evidence type="ECO:0000256" key="3">
    <source>
        <dbReference type="ARBA" id="ARBA00023274"/>
    </source>
</evidence>
<feature type="region of interest" description="Disordered" evidence="6">
    <location>
        <begin position="52"/>
        <end position="74"/>
    </location>
</feature>
<evidence type="ECO:0000256" key="6">
    <source>
        <dbReference type="SAM" id="MobiDB-lite"/>
    </source>
</evidence>